<dbReference type="EMBL" id="CAVP010058277">
    <property type="protein sequence ID" value="CDL94336.1"/>
    <property type="molecule type" value="Genomic_DNA"/>
</dbReference>
<dbReference type="PANTHER" id="PTHR23300:SF0">
    <property type="entry name" value="METHANETHIOL OXIDASE"/>
    <property type="match status" value="1"/>
</dbReference>
<evidence type="ECO:0000256" key="1">
    <source>
        <dbReference type="ARBA" id="ARBA00005177"/>
    </source>
</evidence>
<evidence type="ECO:0000256" key="3">
    <source>
        <dbReference type="ARBA" id="ARBA00012510"/>
    </source>
</evidence>
<dbReference type="Proteomes" id="UP000025227">
    <property type="component" value="Unplaced"/>
</dbReference>
<reference evidence="7" key="2">
    <citation type="submission" date="2013-05" db="EMBL/GenBank/DDBJ databases">
        <title>The genome and transcriptome of Haemonchus contortus: a key model parasite for drug and vaccine discovery.</title>
        <authorList>
            <person name="Laing R."/>
            <person name="Kikuchi T."/>
            <person name="Martinelli A."/>
            <person name="Tsai I.J."/>
            <person name="Beech R.N."/>
            <person name="Redman E."/>
            <person name="Holroyd N."/>
            <person name="Bartley D.J."/>
            <person name="Beasley H."/>
            <person name="Britton C."/>
            <person name="Curran D."/>
            <person name="Devaney E."/>
            <person name="Gilabert A."/>
            <person name="Jackson F."/>
            <person name="Hunt M."/>
            <person name="Johnston S."/>
            <person name="Kryukov I."/>
            <person name="Li K."/>
            <person name="Morrison A.A."/>
            <person name="Reid A.J."/>
            <person name="Sargison N."/>
            <person name="Saunders G."/>
            <person name="Wasmuth J.D."/>
            <person name="Wolstenholme A."/>
            <person name="Berriman M."/>
            <person name="Gilleard J.S."/>
            <person name="Cotton J.A."/>
        </authorList>
    </citation>
    <scope>NUCLEOTIDE SEQUENCE [LARGE SCALE GENOMIC DNA]</scope>
    <source>
        <strain evidence="7">ISE/inbred ISE</strain>
    </source>
</reference>
<dbReference type="PANTHER" id="PTHR23300">
    <property type="entry name" value="METHANETHIOL OXIDASE"/>
    <property type="match status" value="1"/>
</dbReference>
<dbReference type="WBParaSite" id="HCON_00106820-00001">
    <property type="protein sequence ID" value="HCON_00106820-00001"/>
    <property type="gene ID" value="HCON_00106820"/>
</dbReference>
<protein>
    <recommendedName>
        <fullName evidence="4">Methanethiol oxidase</fullName>
        <ecNumber evidence="3">1.8.3.4</ecNumber>
    </recommendedName>
</protein>
<evidence type="ECO:0000313" key="8">
    <source>
        <dbReference type="Proteomes" id="UP000025227"/>
    </source>
</evidence>
<accession>W6NB72</accession>
<comment type="similarity">
    <text evidence="2">Belongs to the selenium-binding protein family.</text>
</comment>
<evidence type="ECO:0000313" key="7">
    <source>
        <dbReference type="EMBL" id="CDL94336.1"/>
    </source>
</evidence>
<dbReference type="GO" id="GO:0008430">
    <property type="term" value="F:selenium binding"/>
    <property type="evidence" value="ECO:0007669"/>
    <property type="project" value="InterPro"/>
</dbReference>
<reference evidence="7" key="1">
    <citation type="submission" date="2013-03" db="EMBL/GenBank/DDBJ databases">
        <authorList>
            <person name="Aslett M."/>
        </authorList>
    </citation>
    <scope>NUCLEOTIDE SEQUENCE [LARGE SCALE GENOMIC DNA]</scope>
    <source>
        <strain evidence="7">ISE/inbred ISE</strain>
    </source>
</reference>
<keyword evidence="5" id="KW-0711">Selenium</keyword>
<reference evidence="9" key="3">
    <citation type="submission" date="2020-12" db="UniProtKB">
        <authorList>
            <consortium name="WormBaseParasite"/>
        </authorList>
    </citation>
    <scope>IDENTIFICATION</scope>
    <source>
        <strain evidence="9">MHco3</strain>
    </source>
</reference>
<keyword evidence="8" id="KW-1185">Reference proteome</keyword>
<evidence type="ECO:0000256" key="6">
    <source>
        <dbReference type="ARBA" id="ARBA00047539"/>
    </source>
</evidence>
<sequence>MTFGIMICSSFFNCCRMSHTKPKCCGPGYASPQEAIKGPREKILFTTCANTDDTKEDMLAAVDVDPNSETFCKVVSRVVFPYKGDEVHHTGWNACSSCHGDPSAKRSHLVLPCLNSSRIYIVNVENERNIRLVKAIEPGQLHKQGVSFPHTSHCLADGNIMISTLGDENGNHKGNFLLLDGQTFEPKGCWLHPKFSVPFNYDFWYQPRRDVMISTEWGTPNLIKQGFNPKNVEEGEYGHSVHVFKWSTHEKLQTIDLPLPEGALPLEVRFLHEPTSPYAFAGAALGSSIFLFRPTSDGAMYEAKCVAKVPSKKVEGWLLPEMPSLITDIIISMDDKYLYVSNWIHGDIRQYDITNPENIRLNSQIFLGGSIHTETGVKIIHDEELKVAPPARYVKGKRVEGGPQMLQLSLDGKRLYVTTSLYRKWDEQFYPNLLKSGAVMLLVHIGEDGKMTLNEDFLVDFGELEGGPYLAHEMRYPGGDCTSDIWI</sequence>
<organism evidence="7">
    <name type="scientific">Haemonchus contortus</name>
    <name type="common">Barber pole worm</name>
    <dbReference type="NCBI Taxonomy" id="6289"/>
    <lineage>
        <taxon>Eukaryota</taxon>
        <taxon>Metazoa</taxon>
        <taxon>Ecdysozoa</taxon>
        <taxon>Nematoda</taxon>
        <taxon>Chromadorea</taxon>
        <taxon>Rhabditida</taxon>
        <taxon>Rhabditina</taxon>
        <taxon>Rhabditomorpha</taxon>
        <taxon>Strongyloidea</taxon>
        <taxon>Trichostrongylidae</taxon>
        <taxon>Haemonchus</taxon>
    </lineage>
</organism>
<dbReference type="GO" id="GO:0018549">
    <property type="term" value="F:methanethiol oxidase activity"/>
    <property type="evidence" value="ECO:0007669"/>
    <property type="project" value="UniProtKB-EC"/>
</dbReference>
<dbReference type="AlphaFoldDB" id="W6NB72"/>
<dbReference type="Pfam" id="PF05694">
    <property type="entry name" value="SBP56"/>
    <property type="match status" value="1"/>
</dbReference>
<dbReference type="InterPro" id="IPR008826">
    <property type="entry name" value="Se-bd"/>
</dbReference>
<dbReference type="EC" id="1.8.3.4" evidence="3"/>
<dbReference type="Gene3D" id="2.130.10.10">
    <property type="entry name" value="YVTN repeat-like/Quinoprotein amine dehydrogenase"/>
    <property type="match status" value="1"/>
</dbReference>
<gene>
    <name evidence="7" type="ORF">HCOI_00839900</name>
</gene>
<dbReference type="InterPro" id="IPR015943">
    <property type="entry name" value="WD40/YVTN_repeat-like_dom_sf"/>
</dbReference>
<evidence type="ECO:0000256" key="5">
    <source>
        <dbReference type="ARBA" id="ARBA00023266"/>
    </source>
</evidence>
<evidence type="ECO:0000313" key="9">
    <source>
        <dbReference type="WBParaSite" id="HCON_00106820-00001"/>
    </source>
</evidence>
<proteinExistence type="inferred from homology"/>
<comment type="catalytic activity">
    <reaction evidence="6">
        <text>methanethiol + O2 + H2O = hydrogen sulfide + formaldehyde + H2O2 + H(+)</text>
        <dbReference type="Rhea" id="RHEA:11812"/>
        <dbReference type="ChEBI" id="CHEBI:15377"/>
        <dbReference type="ChEBI" id="CHEBI:15378"/>
        <dbReference type="ChEBI" id="CHEBI:15379"/>
        <dbReference type="ChEBI" id="CHEBI:16007"/>
        <dbReference type="ChEBI" id="CHEBI:16240"/>
        <dbReference type="ChEBI" id="CHEBI:16842"/>
        <dbReference type="ChEBI" id="CHEBI:29919"/>
        <dbReference type="EC" id="1.8.3.4"/>
    </reaction>
</comment>
<dbReference type="OrthoDB" id="10252446at2759"/>
<name>W6NB72_HAECO</name>
<evidence type="ECO:0000256" key="2">
    <source>
        <dbReference type="ARBA" id="ARBA00005606"/>
    </source>
</evidence>
<dbReference type="SUPFAM" id="SSF75011">
    <property type="entry name" value="3-carboxy-cis,cis-mucoante lactonizing enzyme"/>
    <property type="match status" value="1"/>
</dbReference>
<evidence type="ECO:0000256" key="4">
    <source>
        <dbReference type="ARBA" id="ARBA00015601"/>
    </source>
</evidence>
<dbReference type="OMA" id="AYDFWWH"/>
<comment type="pathway">
    <text evidence="1">Organosulfur degradation.</text>
</comment>